<comment type="caution">
    <text evidence="1">The sequence shown here is derived from an EMBL/GenBank/DDBJ whole genome shotgun (WGS) entry which is preliminary data.</text>
</comment>
<reference evidence="2" key="1">
    <citation type="journal article" date="2024" name="IScience">
        <title>Strigolactones Initiate the Formation of Haustorium-like Structures in Castilleja.</title>
        <authorList>
            <person name="Buerger M."/>
            <person name="Peterson D."/>
            <person name="Chory J."/>
        </authorList>
    </citation>
    <scope>NUCLEOTIDE SEQUENCE [LARGE SCALE GENOMIC DNA]</scope>
</reference>
<evidence type="ECO:0000313" key="2">
    <source>
        <dbReference type="Proteomes" id="UP001632038"/>
    </source>
</evidence>
<name>A0ABD3CBW1_9LAMI</name>
<sequence length="51" mass="5710">MAGGSARCVGQRRRAEVGGWTRLETGLESFGFAYNMCLENGHHIAEFMEYL</sequence>
<evidence type="ECO:0000313" key="1">
    <source>
        <dbReference type="EMBL" id="KAL3627320.1"/>
    </source>
</evidence>
<proteinExistence type="predicted"/>
<dbReference type="EMBL" id="JAVIJP010000039">
    <property type="protein sequence ID" value="KAL3627320.1"/>
    <property type="molecule type" value="Genomic_DNA"/>
</dbReference>
<gene>
    <name evidence="1" type="ORF">CASFOL_028683</name>
</gene>
<dbReference type="AlphaFoldDB" id="A0ABD3CBW1"/>
<organism evidence="1 2">
    <name type="scientific">Castilleja foliolosa</name>
    <dbReference type="NCBI Taxonomy" id="1961234"/>
    <lineage>
        <taxon>Eukaryota</taxon>
        <taxon>Viridiplantae</taxon>
        <taxon>Streptophyta</taxon>
        <taxon>Embryophyta</taxon>
        <taxon>Tracheophyta</taxon>
        <taxon>Spermatophyta</taxon>
        <taxon>Magnoliopsida</taxon>
        <taxon>eudicotyledons</taxon>
        <taxon>Gunneridae</taxon>
        <taxon>Pentapetalae</taxon>
        <taxon>asterids</taxon>
        <taxon>lamiids</taxon>
        <taxon>Lamiales</taxon>
        <taxon>Orobanchaceae</taxon>
        <taxon>Pedicularideae</taxon>
        <taxon>Castillejinae</taxon>
        <taxon>Castilleja</taxon>
    </lineage>
</organism>
<dbReference type="Proteomes" id="UP001632038">
    <property type="component" value="Unassembled WGS sequence"/>
</dbReference>
<accession>A0ABD3CBW1</accession>
<protein>
    <submittedName>
        <fullName evidence="1">Uncharacterized protein</fullName>
    </submittedName>
</protein>
<keyword evidence="2" id="KW-1185">Reference proteome</keyword>